<feature type="transmembrane region" description="Helical" evidence="1">
    <location>
        <begin position="379"/>
        <end position="400"/>
    </location>
</feature>
<feature type="transmembrane region" description="Helical" evidence="1">
    <location>
        <begin position="311"/>
        <end position="330"/>
    </location>
</feature>
<feature type="transmembrane region" description="Helical" evidence="1">
    <location>
        <begin position="657"/>
        <end position="675"/>
    </location>
</feature>
<feature type="transmembrane region" description="Helical" evidence="1">
    <location>
        <begin position="118"/>
        <end position="141"/>
    </location>
</feature>
<name>A0A1F6G6I5_9PROT</name>
<evidence type="ECO:0000313" key="2">
    <source>
        <dbReference type="EMBL" id="OGG93724.1"/>
    </source>
</evidence>
<dbReference type="STRING" id="1817772.A2527_11410"/>
<dbReference type="Proteomes" id="UP000178449">
    <property type="component" value="Unassembled WGS sequence"/>
</dbReference>
<evidence type="ECO:0000313" key="3">
    <source>
        <dbReference type="Proteomes" id="UP000178449"/>
    </source>
</evidence>
<evidence type="ECO:0000256" key="1">
    <source>
        <dbReference type="SAM" id="Phobius"/>
    </source>
</evidence>
<proteinExistence type="predicted"/>
<feature type="transmembrane region" description="Helical" evidence="1">
    <location>
        <begin position="173"/>
        <end position="190"/>
    </location>
</feature>
<feature type="transmembrane region" description="Helical" evidence="1">
    <location>
        <begin position="15"/>
        <end position="36"/>
    </location>
</feature>
<sequence length="678" mass="77286">MVEGLVDKFKARLDYFLANPFLVGCLLWGVLFVWWSHFRLGMLFLRGETGEDLLRYAYSLERMSRGSLPLWNPWVDGGQPYTIWLLLTEFPSPLDGLLALVLGLFSGLNPVQATGLVLVTYAALFWLFCYRISLFLGAYLFGVHSGHFRKLALFTSLAQVTAVFRFGGMGTNVVYLQIFFLIPPALYYFLRFTSREGQPRDLVWFMVIFGLLPYTAGSYIIPIALFILTIGLLSLPVLVRRYQENRKRLRELWPLLGVPIFLGPAASVYSAEFPRIWRAGRDMVNPTFEALVYGQSAPTVSLFMRLFRGSIDNPCTWLLLLIPFGFLVLFRKEILQRHLGLWGTFWALSTVCLGAYSPFYRVYYDWLFPFLQQVRYTDIYFDLTAFLVLQLAATGIWLFWQRPFWSDLVIGAGAIYLTMDQFEMLGLNFEQAVGLSGLGITMLVARRAGGYRAGLSLGTAGLLALGAGGQIWPTQTNFIGFYFSRDQEHFFGESVDPPKSRVNRVKLDREKWGAGFPIWYHEVIYDPGSNFLRINDTQSLDQTLNPASREQVFALGQPWLKLSDTVSVDLIQTGAQEEPNLGEIKILSYEPESLKLLVTSDSARFLRWADAFHPDWQATLNGKPAPILRSNQIFKAIQVPQGKSEITFEFKPMFANWYRLAVLTWAGMLVIGIRSKRR</sequence>
<feature type="transmembrane region" description="Helical" evidence="1">
    <location>
        <begin position="223"/>
        <end position="240"/>
    </location>
</feature>
<feature type="transmembrane region" description="Helical" evidence="1">
    <location>
        <begin position="94"/>
        <end position="112"/>
    </location>
</feature>
<gene>
    <name evidence="2" type="ORF">A2527_11410</name>
</gene>
<comment type="caution">
    <text evidence="2">The sequence shown here is derived from an EMBL/GenBank/DDBJ whole genome shotgun (WGS) entry which is preliminary data.</text>
</comment>
<accession>A0A1F6G6I5</accession>
<dbReference type="AlphaFoldDB" id="A0A1F6G6I5"/>
<evidence type="ECO:0008006" key="4">
    <source>
        <dbReference type="Google" id="ProtNLM"/>
    </source>
</evidence>
<organism evidence="2 3">
    <name type="scientific">Candidatus Lambdaproteobacteria bacterium RIFOXYD2_FULL_50_16</name>
    <dbReference type="NCBI Taxonomy" id="1817772"/>
    <lineage>
        <taxon>Bacteria</taxon>
        <taxon>Pseudomonadati</taxon>
        <taxon>Pseudomonadota</taxon>
        <taxon>Candidatus Lambdaproteobacteria</taxon>
    </lineage>
</organism>
<feature type="transmembrane region" description="Helical" evidence="1">
    <location>
        <begin position="339"/>
        <end position="359"/>
    </location>
</feature>
<feature type="transmembrane region" description="Helical" evidence="1">
    <location>
        <begin position="252"/>
        <end position="271"/>
    </location>
</feature>
<dbReference type="EMBL" id="MFNE01000046">
    <property type="protein sequence ID" value="OGG93724.1"/>
    <property type="molecule type" value="Genomic_DNA"/>
</dbReference>
<feature type="transmembrane region" description="Helical" evidence="1">
    <location>
        <begin position="202"/>
        <end position="217"/>
    </location>
</feature>
<keyword evidence="1" id="KW-1133">Transmembrane helix</keyword>
<keyword evidence="1" id="KW-0812">Transmembrane</keyword>
<reference evidence="2 3" key="1">
    <citation type="journal article" date="2016" name="Nat. Commun.">
        <title>Thousands of microbial genomes shed light on interconnected biogeochemical processes in an aquifer system.</title>
        <authorList>
            <person name="Anantharaman K."/>
            <person name="Brown C.T."/>
            <person name="Hug L.A."/>
            <person name="Sharon I."/>
            <person name="Castelle C.J."/>
            <person name="Probst A.J."/>
            <person name="Thomas B.C."/>
            <person name="Singh A."/>
            <person name="Wilkins M.J."/>
            <person name="Karaoz U."/>
            <person name="Brodie E.L."/>
            <person name="Williams K.H."/>
            <person name="Hubbard S.S."/>
            <person name="Banfield J.F."/>
        </authorList>
    </citation>
    <scope>NUCLEOTIDE SEQUENCE [LARGE SCALE GENOMIC DNA]</scope>
</reference>
<keyword evidence="1" id="KW-0472">Membrane</keyword>
<protein>
    <recommendedName>
        <fullName evidence="4">Membrane protein 6-pyruvoyl-tetrahydropterin synthase-related domain-containing protein</fullName>
    </recommendedName>
</protein>